<dbReference type="RefSeq" id="WP_131905289.1">
    <property type="nucleotide sequence ID" value="NZ_BAAAFU010000004.1"/>
</dbReference>
<reference evidence="15 16" key="1">
    <citation type="submission" date="2019-03" db="EMBL/GenBank/DDBJ databases">
        <title>Genomic Encyclopedia of Type Strains, Phase IV (KMG-IV): sequencing the most valuable type-strain genomes for metagenomic binning, comparative biology and taxonomic classification.</title>
        <authorList>
            <person name="Goeker M."/>
        </authorList>
    </citation>
    <scope>NUCLEOTIDE SEQUENCE [LARGE SCALE GENOMIC DNA]</scope>
    <source>
        <strain evidence="15 16">DSM 24830</strain>
    </source>
</reference>
<dbReference type="Proteomes" id="UP000294887">
    <property type="component" value="Unassembled WGS sequence"/>
</dbReference>
<dbReference type="SUPFAM" id="SSF55874">
    <property type="entry name" value="ATPase domain of HSP90 chaperone/DNA topoisomerase II/histidine kinase"/>
    <property type="match status" value="1"/>
</dbReference>
<dbReference type="Pfam" id="PF00072">
    <property type="entry name" value="Response_reg"/>
    <property type="match status" value="1"/>
</dbReference>
<evidence type="ECO:0000256" key="11">
    <source>
        <dbReference type="PROSITE-ProRule" id="PRU00169"/>
    </source>
</evidence>
<dbReference type="PANTHER" id="PTHR45339">
    <property type="entry name" value="HYBRID SIGNAL TRANSDUCTION HISTIDINE KINASE J"/>
    <property type="match status" value="1"/>
</dbReference>
<dbReference type="FunFam" id="1.10.287.130:FF:000002">
    <property type="entry name" value="Two-component osmosensing histidine kinase"/>
    <property type="match status" value="1"/>
</dbReference>
<dbReference type="AlphaFoldDB" id="A0A4R1EYJ3"/>
<keyword evidence="3 11" id="KW-0597">Phosphoprotein</keyword>
<evidence type="ECO:0000256" key="4">
    <source>
        <dbReference type="ARBA" id="ARBA00022679"/>
    </source>
</evidence>
<dbReference type="InterPro" id="IPR001789">
    <property type="entry name" value="Sig_transdc_resp-reg_receiver"/>
</dbReference>
<dbReference type="PANTHER" id="PTHR45339:SF1">
    <property type="entry name" value="HYBRID SIGNAL TRANSDUCTION HISTIDINE KINASE J"/>
    <property type="match status" value="1"/>
</dbReference>
<dbReference type="Gene3D" id="3.40.50.2300">
    <property type="match status" value="1"/>
</dbReference>
<keyword evidence="8" id="KW-0902">Two-component regulatory system</keyword>
<dbReference type="PRINTS" id="PR00344">
    <property type="entry name" value="BCTRLSENSOR"/>
</dbReference>
<evidence type="ECO:0000259" key="13">
    <source>
        <dbReference type="PROSITE" id="PS50109"/>
    </source>
</evidence>
<organism evidence="15 16">
    <name type="scientific">Cocleimonas flava</name>
    <dbReference type="NCBI Taxonomy" id="634765"/>
    <lineage>
        <taxon>Bacteria</taxon>
        <taxon>Pseudomonadati</taxon>
        <taxon>Pseudomonadota</taxon>
        <taxon>Gammaproteobacteria</taxon>
        <taxon>Thiotrichales</taxon>
        <taxon>Thiotrichaceae</taxon>
        <taxon>Cocleimonas</taxon>
    </lineage>
</organism>
<evidence type="ECO:0000256" key="10">
    <source>
        <dbReference type="ARBA" id="ARBA00068150"/>
    </source>
</evidence>
<dbReference type="Pfam" id="PF02518">
    <property type="entry name" value="HATPase_c"/>
    <property type="match status" value="1"/>
</dbReference>
<keyword evidence="5" id="KW-0547">Nucleotide-binding</keyword>
<protein>
    <recommendedName>
        <fullName evidence="10">Sensory/regulatory protein RpfC</fullName>
        <ecNumber evidence="2">2.7.13.3</ecNumber>
    </recommendedName>
</protein>
<feature type="domain" description="Response regulatory" evidence="14">
    <location>
        <begin position="463"/>
        <end position="581"/>
    </location>
</feature>
<evidence type="ECO:0000256" key="2">
    <source>
        <dbReference type="ARBA" id="ARBA00012438"/>
    </source>
</evidence>
<evidence type="ECO:0000313" key="16">
    <source>
        <dbReference type="Proteomes" id="UP000294887"/>
    </source>
</evidence>
<evidence type="ECO:0000256" key="7">
    <source>
        <dbReference type="ARBA" id="ARBA00022840"/>
    </source>
</evidence>
<dbReference type="CDD" id="cd00082">
    <property type="entry name" value="HisKA"/>
    <property type="match status" value="1"/>
</dbReference>
<dbReference type="EC" id="2.7.13.3" evidence="2"/>
<dbReference type="EMBL" id="SMFQ01000003">
    <property type="protein sequence ID" value="TCJ86966.1"/>
    <property type="molecule type" value="Genomic_DNA"/>
</dbReference>
<gene>
    <name evidence="15" type="ORF">EV695_1466</name>
</gene>
<dbReference type="GO" id="GO:0005524">
    <property type="term" value="F:ATP binding"/>
    <property type="evidence" value="ECO:0007669"/>
    <property type="project" value="UniProtKB-KW"/>
</dbReference>
<dbReference type="CDD" id="cd16922">
    <property type="entry name" value="HATPase_EvgS-ArcB-TorS-like"/>
    <property type="match status" value="1"/>
</dbReference>
<evidence type="ECO:0000256" key="8">
    <source>
        <dbReference type="ARBA" id="ARBA00023012"/>
    </source>
</evidence>
<evidence type="ECO:0000256" key="12">
    <source>
        <dbReference type="SAM" id="Coils"/>
    </source>
</evidence>
<evidence type="ECO:0000256" key="6">
    <source>
        <dbReference type="ARBA" id="ARBA00022777"/>
    </source>
</evidence>
<dbReference type="Gene3D" id="3.30.565.10">
    <property type="entry name" value="Histidine kinase-like ATPase, C-terminal domain"/>
    <property type="match status" value="1"/>
</dbReference>
<dbReference type="Pfam" id="PF00512">
    <property type="entry name" value="HisKA"/>
    <property type="match status" value="1"/>
</dbReference>
<evidence type="ECO:0000256" key="5">
    <source>
        <dbReference type="ARBA" id="ARBA00022741"/>
    </source>
</evidence>
<evidence type="ECO:0000313" key="15">
    <source>
        <dbReference type="EMBL" id="TCJ86966.1"/>
    </source>
</evidence>
<evidence type="ECO:0000256" key="3">
    <source>
        <dbReference type="ARBA" id="ARBA00022553"/>
    </source>
</evidence>
<keyword evidence="4" id="KW-0808">Transferase</keyword>
<keyword evidence="12" id="KW-0175">Coiled coil</keyword>
<comment type="caution">
    <text evidence="15">The sequence shown here is derived from an EMBL/GenBank/DDBJ whole genome shotgun (WGS) entry which is preliminary data.</text>
</comment>
<dbReference type="Gene3D" id="1.10.287.130">
    <property type="match status" value="1"/>
</dbReference>
<dbReference type="InterPro" id="IPR011006">
    <property type="entry name" value="CheY-like_superfamily"/>
</dbReference>
<feature type="coiled-coil region" evidence="12">
    <location>
        <begin position="6"/>
        <end position="65"/>
    </location>
</feature>
<dbReference type="GO" id="GO:0000155">
    <property type="term" value="F:phosphorelay sensor kinase activity"/>
    <property type="evidence" value="ECO:0007669"/>
    <property type="project" value="InterPro"/>
</dbReference>
<proteinExistence type="predicted"/>
<dbReference type="SUPFAM" id="SSF47384">
    <property type="entry name" value="Homodimeric domain of signal transducing histidine kinase"/>
    <property type="match status" value="1"/>
</dbReference>
<dbReference type="InterPro" id="IPR003661">
    <property type="entry name" value="HisK_dim/P_dom"/>
</dbReference>
<keyword evidence="16" id="KW-1185">Reference proteome</keyword>
<dbReference type="InterPro" id="IPR004358">
    <property type="entry name" value="Sig_transdc_His_kin-like_C"/>
</dbReference>
<dbReference type="InterPro" id="IPR003594">
    <property type="entry name" value="HATPase_dom"/>
</dbReference>
<keyword evidence="6 15" id="KW-0418">Kinase</keyword>
<dbReference type="CDD" id="cd17546">
    <property type="entry name" value="REC_hyHK_CKI1_RcsC-like"/>
    <property type="match status" value="1"/>
</dbReference>
<accession>A0A4R1EYJ3</accession>
<dbReference type="OrthoDB" id="9792854at2"/>
<dbReference type="InterPro" id="IPR005467">
    <property type="entry name" value="His_kinase_dom"/>
</dbReference>
<feature type="modified residue" description="4-aspartylphosphate" evidence="11">
    <location>
        <position position="512"/>
    </location>
</feature>
<dbReference type="PROSITE" id="PS50109">
    <property type="entry name" value="HIS_KIN"/>
    <property type="match status" value="1"/>
</dbReference>
<dbReference type="PROSITE" id="PS50110">
    <property type="entry name" value="RESPONSE_REGULATORY"/>
    <property type="match status" value="1"/>
</dbReference>
<comment type="subunit">
    <text evidence="9">At low DSF concentrations, interacts with RpfF.</text>
</comment>
<evidence type="ECO:0000256" key="1">
    <source>
        <dbReference type="ARBA" id="ARBA00000085"/>
    </source>
</evidence>
<name>A0A4R1EYJ3_9GAMM</name>
<dbReference type="SMART" id="SM00448">
    <property type="entry name" value="REC"/>
    <property type="match status" value="1"/>
</dbReference>
<dbReference type="SMART" id="SM00388">
    <property type="entry name" value="HisKA"/>
    <property type="match status" value="1"/>
</dbReference>
<evidence type="ECO:0000256" key="9">
    <source>
        <dbReference type="ARBA" id="ARBA00064003"/>
    </source>
</evidence>
<keyword evidence="7" id="KW-0067">ATP-binding</keyword>
<dbReference type="SMART" id="SM00387">
    <property type="entry name" value="HATPase_c"/>
    <property type="match status" value="1"/>
</dbReference>
<evidence type="ECO:0000259" key="14">
    <source>
        <dbReference type="PROSITE" id="PS50110"/>
    </source>
</evidence>
<comment type="catalytic activity">
    <reaction evidence="1">
        <text>ATP + protein L-histidine = ADP + protein N-phospho-L-histidine.</text>
        <dbReference type="EC" id="2.7.13.3"/>
    </reaction>
</comment>
<dbReference type="FunFam" id="3.30.565.10:FF:000010">
    <property type="entry name" value="Sensor histidine kinase RcsC"/>
    <property type="match status" value="1"/>
</dbReference>
<feature type="domain" description="Histidine kinase" evidence="13">
    <location>
        <begin position="79"/>
        <end position="302"/>
    </location>
</feature>
<dbReference type="InterPro" id="IPR036890">
    <property type="entry name" value="HATPase_C_sf"/>
</dbReference>
<sequence length="581" mass="65999">MSEEQVRLLERRIAREKSARKQAENLLESKSLELYNANIQLKEIADSQESEIQKRTQELKVARDKAIKASSIKSNFLATMSHEIRTPMNGVIGMAQLLLDTDLSNKQRRQANVLLSSSESLLQIINDILDLSKLESGKFQVQKESFALGSFLDDILNSFAITSQNKKIELLNIIDRNVPEKIQSDPLRLRQVLINLLGNAFKFTEDGFIVLKINLERGNETDANLHFIIRDTGIGITQKNLIKLFKPFSQVEDYNQKRAIQQGTGLGLSISQKLSELMGGSIHVESEVNKGTTFTLSLPINLDLNLNLKDIENKPDRPLLDKNIIFYQPLRSISDIAEQQLSNISDQVENMQSLEDFLERSSQKGTTKDAYILDVENLKKKQIKYLLTHLTNNNIKYNDWLFIQSINSKHEDLEIYCDKHNIKTVMKPTCQFTLYDAVKSLSDGHSQKKVTKNDNKSDFTGKKLLLVEDNKVNQMVAKALLKKLGLDITISNDGLESLDAYQKDSFDIVLMDINMPNMSGIEATQELHKIMKVNNTSTPIIALTANVMEGAEEEYRSYGMNGYLSKPIEIDKLKIELNKWL</sequence>
<dbReference type="InterPro" id="IPR036097">
    <property type="entry name" value="HisK_dim/P_sf"/>
</dbReference>
<dbReference type="SUPFAM" id="SSF52172">
    <property type="entry name" value="CheY-like"/>
    <property type="match status" value="1"/>
</dbReference>